<dbReference type="PATRIC" id="fig|1603606.3.peg.1338"/>
<evidence type="ECO:0000313" key="4">
    <source>
        <dbReference type="Proteomes" id="UP000057158"/>
    </source>
</evidence>
<dbReference type="STRING" id="1603606.DSOUD_1223"/>
<name>A0A0M4CVX7_9BACT</name>
<accession>A0A0M4CVX7</accession>
<dbReference type="EMBL" id="CP010802">
    <property type="protein sequence ID" value="ALC16004.1"/>
    <property type="molecule type" value="Genomic_DNA"/>
</dbReference>
<keyword evidence="4" id="KW-1185">Reference proteome</keyword>
<dbReference type="AlphaFoldDB" id="A0A0M4CVX7"/>
<dbReference type="KEGG" id="des:DSOUD_1223"/>
<organism evidence="3 4">
    <name type="scientific">Desulfuromonas soudanensis</name>
    <dbReference type="NCBI Taxonomy" id="1603606"/>
    <lineage>
        <taxon>Bacteria</taxon>
        <taxon>Pseudomonadati</taxon>
        <taxon>Thermodesulfobacteriota</taxon>
        <taxon>Desulfuromonadia</taxon>
        <taxon>Desulfuromonadales</taxon>
        <taxon>Desulfuromonadaceae</taxon>
        <taxon>Desulfuromonas</taxon>
    </lineage>
</organism>
<dbReference type="CDD" id="cd16325">
    <property type="entry name" value="LolA"/>
    <property type="match status" value="1"/>
</dbReference>
<dbReference type="InterPro" id="IPR029046">
    <property type="entry name" value="LolA/LolB/LppX"/>
</dbReference>
<dbReference type="Proteomes" id="UP000057158">
    <property type="component" value="Chromosome"/>
</dbReference>
<dbReference type="InterPro" id="IPR004564">
    <property type="entry name" value="OM_lipoprot_carrier_LolA-like"/>
</dbReference>
<dbReference type="Pfam" id="PF03548">
    <property type="entry name" value="LolA"/>
    <property type="match status" value="1"/>
</dbReference>
<evidence type="ECO:0000313" key="3">
    <source>
        <dbReference type="EMBL" id="ALC16004.1"/>
    </source>
</evidence>
<dbReference type="PANTHER" id="PTHR35869:SF1">
    <property type="entry name" value="OUTER-MEMBRANE LIPOPROTEIN CARRIER PROTEIN"/>
    <property type="match status" value="1"/>
</dbReference>
<protein>
    <submittedName>
        <fullName evidence="3">Outer membrane lipoprotein-sorting protein</fullName>
    </submittedName>
</protein>
<feature type="signal peptide" evidence="2">
    <location>
        <begin position="1"/>
        <end position="21"/>
    </location>
</feature>
<feature type="chain" id="PRO_5005791611" evidence="2">
    <location>
        <begin position="22"/>
        <end position="207"/>
    </location>
</feature>
<keyword evidence="1 2" id="KW-0732">Signal</keyword>
<dbReference type="Gene3D" id="2.50.20.10">
    <property type="entry name" value="Lipoprotein localisation LolA/LolB/LppX"/>
    <property type="match status" value="1"/>
</dbReference>
<sequence length="207" mass="23468">MKRLTVASLILLFALGTPAGAEKPPDPLDPVLVRIEGLASGVRTLESDFVQEKHLAVFQEVLLSRGRFYYAREDRLRWELLTPVQSGFVLNGESGRRWHSRTGESETFDLNSDPVMKIVAGQLLAWTRADFPALRREYRIVLLDEAPVRLRLEPTTGAAGFIDYLQIVFSTDGRHVQGVEIHEKDGDFTRIRFENTRVNTTLAKDLF</sequence>
<gene>
    <name evidence="3" type="ORF">DSOUD_1223</name>
</gene>
<evidence type="ECO:0000256" key="2">
    <source>
        <dbReference type="SAM" id="SignalP"/>
    </source>
</evidence>
<dbReference type="PANTHER" id="PTHR35869">
    <property type="entry name" value="OUTER-MEMBRANE LIPOPROTEIN CARRIER PROTEIN"/>
    <property type="match status" value="1"/>
</dbReference>
<dbReference type="RefSeq" id="WP_053550157.1">
    <property type="nucleotide sequence ID" value="NZ_CP010802.1"/>
</dbReference>
<proteinExistence type="predicted"/>
<reference evidence="3 4" key="1">
    <citation type="submission" date="2015-07" db="EMBL/GenBank/DDBJ databases">
        <title>Isolation and Genomic Characterization of a Novel Halophilic Metal-Reducing Deltaproteobacterium from the Deep Subsurface.</title>
        <authorList>
            <person name="Badalamenti J.P."/>
            <person name="Summers Z.M."/>
            <person name="Gralnick J.A."/>
            <person name="Bond D.R."/>
        </authorList>
    </citation>
    <scope>NUCLEOTIDE SEQUENCE [LARGE SCALE GENOMIC DNA]</scope>
    <source>
        <strain evidence="3 4">WTL</strain>
    </source>
</reference>
<keyword evidence="3" id="KW-0449">Lipoprotein</keyword>
<dbReference type="SUPFAM" id="SSF89392">
    <property type="entry name" value="Prokaryotic lipoproteins and lipoprotein localization factors"/>
    <property type="match status" value="1"/>
</dbReference>
<evidence type="ECO:0000256" key="1">
    <source>
        <dbReference type="ARBA" id="ARBA00022729"/>
    </source>
</evidence>
<dbReference type="OrthoDB" id="1027451at2"/>